<evidence type="ECO:0000313" key="1">
    <source>
        <dbReference type="EMBL" id="ART30350.1"/>
    </source>
</evidence>
<dbReference type="EMBL" id="KY774314">
    <property type="protein sequence ID" value="ART30350.1"/>
    <property type="molecule type" value="Genomic_DNA"/>
</dbReference>
<name>A0A1Y0AYX1_9LAMI</name>
<sequence>MPSCLFTNRLFERRSSGKQSQSLTFNRYVQILYIGGTICLSLFNSNVVMSSSAPAISIVHGNRSQVAIVSDFVVSWIRRKGDASRLASCLPQGLIGVIT</sequence>
<geneLocation type="mitochondrion" evidence="1"/>
<protein>
    <submittedName>
        <fullName evidence="1">Uncharacterized protein</fullName>
    </submittedName>
</protein>
<reference evidence="1" key="1">
    <citation type="submission" date="2017-03" db="EMBL/GenBank/DDBJ databases">
        <title>The mitochondrial genome of the carnivorous plant Utricularia reniformis (Lentibulariaceae): structure, comparative analysis and evolutionary landmarks.</title>
        <authorList>
            <person name="Silva S.R."/>
            <person name="Alvarenga D.O."/>
            <person name="Michael T.P."/>
            <person name="Miranda V.F.O."/>
            <person name="Varani A.M."/>
        </authorList>
    </citation>
    <scope>NUCLEOTIDE SEQUENCE</scope>
</reference>
<keyword evidence="1" id="KW-0496">Mitochondrion</keyword>
<proteinExistence type="predicted"/>
<organism evidence="1">
    <name type="scientific">Utricularia reniformis</name>
    <dbReference type="NCBI Taxonomy" id="192314"/>
    <lineage>
        <taxon>Eukaryota</taxon>
        <taxon>Viridiplantae</taxon>
        <taxon>Streptophyta</taxon>
        <taxon>Embryophyta</taxon>
        <taxon>Tracheophyta</taxon>
        <taxon>Spermatophyta</taxon>
        <taxon>Magnoliopsida</taxon>
        <taxon>eudicotyledons</taxon>
        <taxon>Gunneridae</taxon>
        <taxon>Pentapetalae</taxon>
        <taxon>asterids</taxon>
        <taxon>lamiids</taxon>
        <taxon>Lamiales</taxon>
        <taxon>Lentibulariaceae</taxon>
        <taxon>Utricularia</taxon>
    </lineage>
</organism>
<dbReference type="AlphaFoldDB" id="A0A1Y0AYX1"/>
<accession>A0A1Y0AYX1</accession>
<gene>
    <name evidence="1" type="ORF">AEK19_MT1118</name>
</gene>